<evidence type="ECO:0000256" key="6">
    <source>
        <dbReference type="ARBA" id="ARBA00023136"/>
    </source>
</evidence>
<evidence type="ECO:0000256" key="1">
    <source>
        <dbReference type="ARBA" id="ARBA00004651"/>
    </source>
</evidence>
<accession>A0A923RT19</accession>
<evidence type="ECO:0000256" key="2">
    <source>
        <dbReference type="ARBA" id="ARBA00008017"/>
    </source>
</evidence>
<feature type="domain" description="Mechanosensitive ion channel MscS C-terminal" evidence="9">
    <location>
        <begin position="211"/>
        <end position="291"/>
    </location>
</feature>
<dbReference type="PROSITE" id="PS01246">
    <property type="entry name" value="UPF0003"/>
    <property type="match status" value="1"/>
</dbReference>
<dbReference type="InterPro" id="IPR023408">
    <property type="entry name" value="MscS_beta-dom_sf"/>
</dbReference>
<dbReference type="InterPro" id="IPR049278">
    <property type="entry name" value="MS_channel_C"/>
</dbReference>
<name>A0A923RT19_9FIRM</name>
<reference evidence="11" key="1">
    <citation type="submission" date="2020-08" db="EMBL/GenBank/DDBJ databases">
        <title>Genome public.</title>
        <authorList>
            <person name="Liu C."/>
            <person name="Sun Q."/>
        </authorList>
    </citation>
    <scope>NUCLEOTIDE SEQUENCE</scope>
    <source>
        <strain evidence="11">BX1005</strain>
    </source>
</reference>
<dbReference type="EMBL" id="JACOPH010000002">
    <property type="protein sequence ID" value="MBC5713380.1"/>
    <property type="molecule type" value="Genomic_DNA"/>
</dbReference>
<dbReference type="InterPro" id="IPR011014">
    <property type="entry name" value="MscS_channel_TM-2"/>
</dbReference>
<keyword evidence="5 7" id="KW-1133">Transmembrane helix</keyword>
<sequence>MGIQDITDVTTEAVTLEDVSAAAEKIKDTNPSMIRQWLESLLPGILGFALEILLAAVIYFIGTKVIKLARKILKRWLEKSDADLGARQFLDALLKYILYFILIVLILTLFGITTASVVAVVGSAGLTVGLALQGSLSNFAGGVLILLLKPFKVGDYIKEDTHGNEGTVAEISIFYTKLLTVDQRTIVIPNGTLANSSLTNVTHSDKRQLALQVGIAYEADLRLAKEVLYNVADSDTAGLKDEEIKVFVSELGASEVTLGLRIWVKTEDYWEAKWRLTENIKLAFDEHKIEIPYQKIDIQMQK</sequence>
<dbReference type="InterPro" id="IPR049142">
    <property type="entry name" value="MS_channel_1st"/>
</dbReference>
<dbReference type="Gene3D" id="3.30.70.100">
    <property type="match status" value="1"/>
</dbReference>
<dbReference type="InterPro" id="IPR006686">
    <property type="entry name" value="MscS_channel_CS"/>
</dbReference>
<comment type="similarity">
    <text evidence="2">Belongs to the MscS (TC 1.A.23) family.</text>
</comment>
<dbReference type="AlphaFoldDB" id="A0A923RT19"/>
<organism evidence="11 12">
    <name type="scientific">Roseburia zhanii</name>
    <dbReference type="NCBI Taxonomy" id="2763064"/>
    <lineage>
        <taxon>Bacteria</taxon>
        <taxon>Bacillati</taxon>
        <taxon>Bacillota</taxon>
        <taxon>Clostridia</taxon>
        <taxon>Lachnospirales</taxon>
        <taxon>Lachnospiraceae</taxon>
        <taxon>Roseburia</taxon>
    </lineage>
</organism>
<evidence type="ECO:0000259" key="10">
    <source>
        <dbReference type="Pfam" id="PF21088"/>
    </source>
</evidence>
<dbReference type="Gene3D" id="2.30.30.60">
    <property type="match status" value="1"/>
</dbReference>
<evidence type="ECO:0000256" key="3">
    <source>
        <dbReference type="ARBA" id="ARBA00022475"/>
    </source>
</evidence>
<dbReference type="RefSeq" id="WP_186866334.1">
    <property type="nucleotide sequence ID" value="NZ_JACOPH010000002.1"/>
</dbReference>
<dbReference type="GO" id="GO:0008381">
    <property type="term" value="F:mechanosensitive monoatomic ion channel activity"/>
    <property type="evidence" value="ECO:0007669"/>
    <property type="project" value="InterPro"/>
</dbReference>
<dbReference type="Pfam" id="PF21088">
    <property type="entry name" value="MS_channel_1st"/>
    <property type="match status" value="1"/>
</dbReference>
<dbReference type="Gene3D" id="1.10.287.1260">
    <property type="match status" value="1"/>
</dbReference>
<evidence type="ECO:0000259" key="9">
    <source>
        <dbReference type="Pfam" id="PF21082"/>
    </source>
</evidence>
<dbReference type="SUPFAM" id="SSF50182">
    <property type="entry name" value="Sm-like ribonucleoproteins"/>
    <property type="match status" value="1"/>
</dbReference>
<dbReference type="InterPro" id="IPR011066">
    <property type="entry name" value="MscS_channel_C_sf"/>
</dbReference>
<feature type="domain" description="Mechanosensitive ion channel MscS" evidence="8">
    <location>
        <begin position="135"/>
        <end position="203"/>
    </location>
</feature>
<evidence type="ECO:0000256" key="4">
    <source>
        <dbReference type="ARBA" id="ARBA00022692"/>
    </source>
</evidence>
<feature type="transmembrane region" description="Helical" evidence="7">
    <location>
        <begin position="41"/>
        <end position="61"/>
    </location>
</feature>
<comment type="caution">
    <text evidence="11">The sequence shown here is derived from an EMBL/GenBank/DDBJ whole genome shotgun (WGS) entry which is preliminary data.</text>
</comment>
<dbReference type="InterPro" id="IPR010920">
    <property type="entry name" value="LSM_dom_sf"/>
</dbReference>
<dbReference type="Pfam" id="PF00924">
    <property type="entry name" value="MS_channel_2nd"/>
    <property type="match status" value="1"/>
</dbReference>
<dbReference type="Pfam" id="PF05552">
    <property type="entry name" value="MS_channel_1st_1"/>
    <property type="match status" value="1"/>
</dbReference>
<proteinExistence type="inferred from homology"/>
<gene>
    <name evidence="11" type="ORF">H8S17_03985</name>
</gene>
<protein>
    <submittedName>
        <fullName evidence="11">Mechanosensitive ion channel</fullName>
    </submittedName>
</protein>
<dbReference type="PANTHER" id="PTHR30221">
    <property type="entry name" value="SMALL-CONDUCTANCE MECHANOSENSITIVE CHANNEL"/>
    <property type="match status" value="1"/>
</dbReference>
<dbReference type="InterPro" id="IPR045275">
    <property type="entry name" value="MscS_archaea/bacteria_type"/>
</dbReference>
<feature type="transmembrane region" description="Helical" evidence="7">
    <location>
        <begin position="96"/>
        <end position="122"/>
    </location>
</feature>
<dbReference type="InterPro" id="IPR008910">
    <property type="entry name" value="MSC_TM_helix"/>
</dbReference>
<evidence type="ECO:0000259" key="8">
    <source>
        <dbReference type="Pfam" id="PF00924"/>
    </source>
</evidence>
<keyword evidence="3" id="KW-1003">Cell membrane</keyword>
<dbReference type="InterPro" id="IPR006685">
    <property type="entry name" value="MscS_channel_2nd"/>
</dbReference>
<dbReference type="SUPFAM" id="SSF82861">
    <property type="entry name" value="Mechanosensitive channel protein MscS (YggB), transmembrane region"/>
    <property type="match status" value="1"/>
</dbReference>
<dbReference type="SUPFAM" id="SSF82689">
    <property type="entry name" value="Mechanosensitive channel protein MscS (YggB), C-terminal domain"/>
    <property type="match status" value="1"/>
</dbReference>
<keyword evidence="12" id="KW-1185">Reference proteome</keyword>
<evidence type="ECO:0000256" key="5">
    <source>
        <dbReference type="ARBA" id="ARBA00022989"/>
    </source>
</evidence>
<evidence type="ECO:0000256" key="7">
    <source>
        <dbReference type="SAM" id="Phobius"/>
    </source>
</evidence>
<dbReference type="Pfam" id="PF21082">
    <property type="entry name" value="MS_channel_3rd"/>
    <property type="match status" value="1"/>
</dbReference>
<dbReference type="PANTHER" id="PTHR30221:SF1">
    <property type="entry name" value="SMALL-CONDUCTANCE MECHANOSENSITIVE CHANNEL"/>
    <property type="match status" value="1"/>
</dbReference>
<keyword evidence="6 7" id="KW-0472">Membrane</keyword>
<dbReference type="Proteomes" id="UP000606720">
    <property type="component" value="Unassembled WGS sequence"/>
</dbReference>
<dbReference type="GO" id="GO:0005886">
    <property type="term" value="C:plasma membrane"/>
    <property type="evidence" value="ECO:0007669"/>
    <property type="project" value="UniProtKB-SubCell"/>
</dbReference>
<comment type="subcellular location">
    <subcellularLocation>
        <location evidence="1">Cell membrane</location>
        <topology evidence="1">Multi-pass membrane protein</topology>
    </subcellularLocation>
</comment>
<evidence type="ECO:0000313" key="11">
    <source>
        <dbReference type="EMBL" id="MBC5713380.1"/>
    </source>
</evidence>
<feature type="domain" description="Mechanosensitive ion channel transmembrane helices 2/3" evidence="10">
    <location>
        <begin position="93"/>
        <end position="133"/>
    </location>
</feature>
<feature type="transmembrane region" description="Helical" evidence="7">
    <location>
        <begin position="128"/>
        <end position="148"/>
    </location>
</feature>
<keyword evidence="4 7" id="KW-0812">Transmembrane</keyword>
<evidence type="ECO:0000313" key="12">
    <source>
        <dbReference type="Proteomes" id="UP000606720"/>
    </source>
</evidence>